<comment type="caution">
    <text evidence="2">The sequence shown here is derived from an EMBL/GenBank/DDBJ whole genome shotgun (WGS) entry which is preliminary data.</text>
</comment>
<dbReference type="RefSeq" id="WP_106520772.1">
    <property type="nucleotide sequence ID" value="NZ_PYGD01000001.1"/>
</dbReference>
<dbReference type="SUPFAM" id="SSF53067">
    <property type="entry name" value="Actin-like ATPase domain"/>
    <property type="match status" value="1"/>
</dbReference>
<proteinExistence type="predicted"/>
<dbReference type="EMBL" id="PYGD01000001">
    <property type="protein sequence ID" value="PSK94035.1"/>
    <property type="molecule type" value="Genomic_DNA"/>
</dbReference>
<reference evidence="2 3" key="1">
    <citation type="submission" date="2018-03" db="EMBL/GenBank/DDBJ databases">
        <title>Genomic Encyclopedia of Type Strains, Phase III (KMG-III): the genomes of soil and plant-associated and newly described type strains.</title>
        <authorList>
            <person name="Whitman W."/>
        </authorList>
    </citation>
    <scope>NUCLEOTIDE SEQUENCE [LARGE SCALE GENOMIC DNA]</scope>
    <source>
        <strain evidence="2 3">CGMCC 1.12700</strain>
    </source>
</reference>
<accession>A0A2P8D9Z9</accession>
<keyword evidence="3" id="KW-1185">Reference proteome</keyword>
<gene>
    <name evidence="2" type="ORF">B0I18_101185</name>
</gene>
<dbReference type="InterPro" id="IPR043129">
    <property type="entry name" value="ATPase_NBD"/>
</dbReference>
<feature type="compositionally biased region" description="Low complexity" evidence="1">
    <location>
        <begin position="856"/>
        <end position="873"/>
    </location>
</feature>
<evidence type="ECO:0000313" key="3">
    <source>
        <dbReference type="Proteomes" id="UP000240572"/>
    </source>
</evidence>
<sequence>MNFYSLPIIINDRREMLLELVEQYSTTRNNSYIIEVPSLTSFNLLTLLRENTIKTFVEQSRDIPLQQIETECTFMNGIVTLRLFEAVPLYINNTPEEPAAPKEKLSYEDLEDFKPKAKVQQEEVFTPVTERNEQLGHANSHLALMFEANRHAISVKSRQIREINQELFDQNKLTIRVVLEVNQQSYSSHIDLYLSHPAQFIGIALDFGSESSQMAVKRYTNDFNLLEKKPEIENLFRNIVSFHKSNGWLEQNETVDFYQEEKNTNFYKSLFFLKEQLSGHYEDIDKEVFIQDVKDNLKMLVNTKDGFNTLTRQKFHQLPNLKIIHKHEDLLNGISFEIEKQGYGIPIKLSEIKQKVYNTILQVMIASFLKKEFIRYNNATRYIRLMLLVPNIYDTNDINYIQHQLNNIFKELSENEYRDKILAWEVLTISESDASFIGYINKNNTQIQKDRDYIIIDSGKGTTDFSIIRTGKGNIFDLKPVYRNGFSGAGNMITYAVFETLLHYIRQTAHTSQSSIKYIKDKVVRILTSDDLERKNNLYSELERLKFNYKGANVKAQVRGTWDNAKSGDIGFKDLIEFGDGINTLISLLNGIENVADFYNYIGETCDFIAGSTVSYLKLIKDNKKDFNCAGIILTGRSFMFKPLVEKMKETLVQQLGVREEQINLLSSNELKDICIKGVFNNSIRLNAEMTGYPIQLIFGTESNEPVAAPPVEKKPVISRKSLFARLFNDLNTFDKVEKVLAFDNNLNFDKLQTSQFLIGSKTYRIAGNDIFQRQPGVNYEANVEFTHKGYYIRRKHNGIVDSIAPMKVIDDTEHNDLSLVVPSLFPNYIDEKYLNSLERDDIVPEPSAGPVTPASGNTSGNDNSSGQNPLYF</sequence>
<protein>
    <submittedName>
        <fullName evidence="2">Uncharacterized protein</fullName>
    </submittedName>
</protein>
<feature type="region of interest" description="Disordered" evidence="1">
    <location>
        <begin position="842"/>
        <end position="873"/>
    </location>
</feature>
<evidence type="ECO:0000313" key="2">
    <source>
        <dbReference type="EMBL" id="PSK94035.1"/>
    </source>
</evidence>
<evidence type="ECO:0000256" key="1">
    <source>
        <dbReference type="SAM" id="MobiDB-lite"/>
    </source>
</evidence>
<name>A0A2P8D9Z9_9BACT</name>
<organism evidence="2 3">
    <name type="scientific">Taibaiella chishuiensis</name>
    <dbReference type="NCBI Taxonomy" id="1434707"/>
    <lineage>
        <taxon>Bacteria</taxon>
        <taxon>Pseudomonadati</taxon>
        <taxon>Bacteroidota</taxon>
        <taxon>Chitinophagia</taxon>
        <taxon>Chitinophagales</taxon>
        <taxon>Chitinophagaceae</taxon>
        <taxon>Taibaiella</taxon>
    </lineage>
</organism>
<dbReference type="OrthoDB" id="604213at2"/>
<dbReference type="AlphaFoldDB" id="A0A2P8D9Z9"/>
<dbReference type="Proteomes" id="UP000240572">
    <property type="component" value="Unassembled WGS sequence"/>
</dbReference>